<organism evidence="1 2">
    <name type="scientific">Cytobacillus gottheilii</name>
    <dbReference type="NCBI Taxonomy" id="859144"/>
    <lineage>
        <taxon>Bacteria</taxon>
        <taxon>Bacillati</taxon>
        <taxon>Bacillota</taxon>
        <taxon>Bacilli</taxon>
        <taxon>Bacillales</taxon>
        <taxon>Bacillaceae</taxon>
        <taxon>Cytobacillus</taxon>
    </lineage>
</organism>
<proteinExistence type="predicted"/>
<evidence type="ECO:0000313" key="2">
    <source>
        <dbReference type="Proteomes" id="UP000679247"/>
    </source>
</evidence>
<dbReference type="EMBL" id="CP071709">
    <property type="protein sequence ID" value="QVY63085.1"/>
    <property type="molecule type" value="Genomic_DNA"/>
</dbReference>
<evidence type="ECO:0000313" key="1">
    <source>
        <dbReference type="EMBL" id="QVY63085.1"/>
    </source>
</evidence>
<keyword evidence="2" id="KW-1185">Reference proteome</keyword>
<dbReference type="Proteomes" id="UP000679247">
    <property type="component" value="Chromosome"/>
</dbReference>
<name>A0ABX8FGG1_9BACI</name>
<dbReference type="RefSeq" id="WP_066447184.1">
    <property type="nucleotide sequence ID" value="NZ_CANKUS010000006.1"/>
</dbReference>
<gene>
    <name evidence="1" type="ORF">J1899_08610</name>
</gene>
<accession>A0ABX8FGG1</accession>
<protein>
    <recommendedName>
        <fullName evidence="3">Abortive phage infection protein</fullName>
    </recommendedName>
</protein>
<reference evidence="1 2" key="1">
    <citation type="submission" date="2021-03" db="EMBL/GenBank/DDBJ databases">
        <title>The first data on the complete genome of the tetrodotoxin-producing bacterium.</title>
        <authorList>
            <person name="Melnikova D.I."/>
            <person name="Nijland R."/>
            <person name="Magarlamov T.Y."/>
        </authorList>
    </citation>
    <scope>NUCLEOTIDE SEQUENCE [LARGE SCALE GENOMIC DNA]</scope>
    <source>
        <strain evidence="1 2">1839</strain>
    </source>
</reference>
<sequence length="64" mass="7666">MDSQYINEILDKLKNGELSEYYVKKEDFLPIRSIIVNREDFKHFRGIAQRSGDVLYHYLSEPRS</sequence>
<evidence type="ECO:0008006" key="3">
    <source>
        <dbReference type="Google" id="ProtNLM"/>
    </source>
</evidence>